<feature type="coiled-coil region" evidence="1">
    <location>
        <begin position="94"/>
        <end position="121"/>
    </location>
</feature>
<comment type="caution">
    <text evidence="3">The sequence shown here is derived from an EMBL/GenBank/DDBJ whole genome shotgun (WGS) entry which is preliminary data.</text>
</comment>
<proteinExistence type="predicted"/>
<accession>A0AAV7LKJ9</accession>
<keyword evidence="4" id="KW-1185">Reference proteome</keyword>
<evidence type="ECO:0000256" key="2">
    <source>
        <dbReference type="SAM" id="MobiDB-lite"/>
    </source>
</evidence>
<dbReference type="EMBL" id="JANPWB010000015">
    <property type="protein sequence ID" value="KAJ1089413.1"/>
    <property type="molecule type" value="Genomic_DNA"/>
</dbReference>
<evidence type="ECO:0000256" key="1">
    <source>
        <dbReference type="SAM" id="Coils"/>
    </source>
</evidence>
<reference evidence="3" key="1">
    <citation type="journal article" date="2022" name="bioRxiv">
        <title>Sequencing and chromosome-scale assembly of the giantPleurodeles waltlgenome.</title>
        <authorList>
            <person name="Brown T."/>
            <person name="Elewa A."/>
            <person name="Iarovenko S."/>
            <person name="Subramanian E."/>
            <person name="Araus A.J."/>
            <person name="Petzold A."/>
            <person name="Susuki M."/>
            <person name="Suzuki K.-i.T."/>
            <person name="Hayashi T."/>
            <person name="Toyoda A."/>
            <person name="Oliveira C."/>
            <person name="Osipova E."/>
            <person name="Leigh N.D."/>
            <person name="Simon A."/>
            <person name="Yun M.H."/>
        </authorList>
    </citation>
    <scope>NUCLEOTIDE SEQUENCE</scope>
    <source>
        <strain evidence="3">20211129_DDA</strain>
        <tissue evidence="3">Liver</tissue>
    </source>
</reference>
<keyword evidence="1" id="KW-0175">Coiled coil</keyword>
<name>A0AAV7LKJ9_PLEWA</name>
<feature type="region of interest" description="Disordered" evidence="2">
    <location>
        <begin position="1"/>
        <end position="20"/>
    </location>
</feature>
<sequence length="124" mass="13610">MGKPKAPRAPGPELDLTSKEGGVLETLAQLDTTLKSHSAQFDKVLQAILDTKTSLETRIDTITTDVTLLRADHCKLADRVEETESSLTALCPTVQDLHSQLKQMQLELTTLHNRAEDAEGRSCQ</sequence>
<evidence type="ECO:0000313" key="4">
    <source>
        <dbReference type="Proteomes" id="UP001066276"/>
    </source>
</evidence>
<organism evidence="3 4">
    <name type="scientific">Pleurodeles waltl</name>
    <name type="common">Iberian ribbed newt</name>
    <dbReference type="NCBI Taxonomy" id="8319"/>
    <lineage>
        <taxon>Eukaryota</taxon>
        <taxon>Metazoa</taxon>
        <taxon>Chordata</taxon>
        <taxon>Craniata</taxon>
        <taxon>Vertebrata</taxon>
        <taxon>Euteleostomi</taxon>
        <taxon>Amphibia</taxon>
        <taxon>Batrachia</taxon>
        <taxon>Caudata</taxon>
        <taxon>Salamandroidea</taxon>
        <taxon>Salamandridae</taxon>
        <taxon>Pleurodelinae</taxon>
        <taxon>Pleurodeles</taxon>
    </lineage>
</organism>
<protein>
    <submittedName>
        <fullName evidence="3">Uncharacterized protein</fullName>
    </submittedName>
</protein>
<gene>
    <name evidence="3" type="ORF">NDU88_002564</name>
</gene>
<dbReference type="AlphaFoldDB" id="A0AAV7LKJ9"/>
<dbReference type="Proteomes" id="UP001066276">
    <property type="component" value="Chromosome 11"/>
</dbReference>
<evidence type="ECO:0000313" key="3">
    <source>
        <dbReference type="EMBL" id="KAJ1089413.1"/>
    </source>
</evidence>